<dbReference type="EMBL" id="QRBE01000006">
    <property type="protein sequence ID" value="RDS81080.1"/>
    <property type="molecule type" value="Genomic_DNA"/>
</dbReference>
<evidence type="ECO:0000256" key="4">
    <source>
        <dbReference type="ARBA" id="ARBA00022692"/>
    </source>
</evidence>
<dbReference type="AlphaFoldDB" id="A0A370WYI1"/>
<protein>
    <submittedName>
        <fullName evidence="8">GlsB/YeaQ/YmgE family stress response membrane protein</fullName>
    </submittedName>
</protein>
<keyword evidence="4 7" id="KW-0812">Transmembrane</keyword>
<comment type="similarity">
    <text evidence="2">Belongs to the UPF0410 family.</text>
</comment>
<dbReference type="PANTHER" id="PTHR33884">
    <property type="entry name" value="UPF0410 PROTEIN YMGE"/>
    <property type="match status" value="1"/>
</dbReference>
<evidence type="ECO:0000256" key="7">
    <source>
        <dbReference type="SAM" id="Phobius"/>
    </source>
</evidence>
<feature type="transmembrane region" description="Helical" evidence="7">
    <location>
        <begin position="63"/>
        <end position="82"/>
    </location>
</feature>
<dbReference type="OrthoDB" id="9811343at2"/>
<keyword evidence="3" id="KW-1003">Cell membrane</keyword>
<feature type="transmembrane region" description="Helical" evidence="7">
    <location>
        <begin position="28"/>
        <end position="51"/>
    </location>
</feature>
<accession>A0A370WYI1</accession>
<dbReference type="GO" id="GO:0005886">
    <property type="term" value="C:plasma membrane"/>
    <property type="evidence" value="ECO:0007669"/>
    <property type="project" value="UniProtKB-SubCell"/>
</dbReference>
<dbReference type="RefSeq" id="WP_115495635.1">
    <property type="nucleotide sequence ID" value="NZ_QRBE01000006.1"/>
</dbReference>
<evidence type="ECO:0000313" key="8">
    <source>
        <dbReference type="EMBL" id="RDS81080.1"/>
    </source>
</evidence>
<reference evidence="8 9" key="1">
    <citation type="submission" date="2018-07" db="EMBL/GenBank/DDBJ databases">
        <title>Dyella monticola sp. nov. and Dyella psychrodurans sp. nov. isolated from monsoon evergreen broad-leaved forest soil of Dinghu Mountain, China.</title>
        <authorList>
            <person name="Gao Z."/>
            <person name="Qiu L."/>
        </authorList>
    </citation>
    <scope>NUCLEOTIDE SEQUENCE [LARGE SCALE GENOMIC DNA]</scope>
    <source>
        <strain evidence="8 9">4G-K06</strain>
    </source>
</reference>
<evidence type="ECO:0000256" key="6">
    <source>
        <dbReference type="ARBA" id="ARBA00023136"/>
    </source>
</evidence>
<organism evidence="8 9">
    <name type="scientific">Dyella monticola</name>
    <dbReference type="NCBI Taxonomy" id="1927958"/>
    <lineage>
        <taxon>Bacteria</taxon>
        <taxon>Pseudomonadati</taxon>
        <taxon>Pseudomonadota</taxon>
        <taxon>Gammaproteobacteria</taxon>
        <taxon>Lysobacterales</taxon>
        <taxon>Rhodanobacteraceae</taxon>
        <taxon>Dyella</taxon>
    </lineage>
</organism>
<dbReference type="Proteomes" id="UP000254258">
    <property type="component" value="Unassembled WGS sequence"/>
</dbReference>
<feature type="transmembrane region" description="Helical" evidence="7">
    <location>
        <begin position="5"/>
        <end position="22"/>
    </location>
</feature>
<comment type="subcellular location">
    <subcellularLocation>
        <location evidence="1">Cell membrane</location>
        <topology evidence="1">Multi-pass membrane protein</topology>
    </subcellularLocation>
</comment>
<evidence type="ECO:0000256" key="3">
    <source>
        <dbReference type="ARBA" id="ARBA00022475"/>
    </source>
</evidence>
<dbReference type="Pfam" id="PF04226">
    <property type="entry name" value="Transgly_assoc"/>
    <property type="match status" value="1"/>
</dbReference>
<keyword evidence="5 7" id="KW-1133">Transmembrane helix</keyword>
<sequence length="84" mass="9194">MFHIIWSIIVGFIIGLIARWIVPGAEHMGFIMTVVVGIVGSVIGGFIGTLFKKPEPGQKFHTAGFLMSIVGAVILVYLLRFVQH</sequence>
<comment type="caution">
    <text evidence="8">The sequence shown here is derived from an EMBL/GenBank/DDBJ whole genome shotgun (WGS) entry which is preliminary data.</text>
</comment>
<evidence type="ECO:0000256" key="2">
    <source>
        <dbReference type="ARBA" id="ARBA00011006"/>
    </source>
</evidence>
<name>A0A370WYI1_9GAMM</name>
<keyword evidence="9" id="KW-1185">Reference proteome</keyword>
<dbReference type="InterPro" id="IPR007341">
    <property type="entry name" value="Transgly_assoc"/>
</dbReference>
<keyword evidence="6 7" id="KW-0472">Membrane</keyword>
<gene>
    <name evidence="8" type="ORF">DWU98_11040</name>
</gene>
<dbReference type="PANTHER" id="PTHR33884:SF3">
    <property type="entry name" value="UPF0410 PROTEIN YMGE"/>
    <property type="match status" value="1"/>
</dbReference>
<evidence type="ECO:0000256" key="1">
    <source>
        <dbReference type="ARBA" id="ARBA00004651"/>
    </source>
</evidence>
<evidence type="ECO:0000313" key="9">
    <source>
        <dbReference type="Proteomes" id="UP000254258"/>
    </source>
</evidence>
<evidence type="ECO:0000256" key="5">
    <source>
        <dbReference type="ARBA" id="ARBA00022989"/>
    </source>
</evidence>
<proteinExistence type="inferred from homology"/>